<dbReference type="SUPFAM" id="SSF58104">
    <property type="entry name" value="Methyl-accepting chemotaxis protein (MCP) signaling domain"/>
    <property type="match status" value="1"/>
</dbReference>
<evidence type="ECO:0000256" key="1">
    <source>
        <dbReference type="ARBA" id="ARBA00023224"/>
    </source>
</evidence>
<proteinExistence type="inferred from homology"/>
<dbReference type="GO" id="GO:0007165">
    <property type="term" value="P:signal transduction"/>
    <property type="evidence" value="ECO:0007669"/>
    <property type="project" value="UniProtKB-KW"/>
</dbReference>
<dbReference type="SMART" id="SM00283">
    <property type="entry name" value="MA"/>
    <property type="match status" value="1"/>
</dbReference>
<dbReference type="PROSITE" id="PS50885">
    <property type="entry name" value="HAMP"/>
    <property type="match status" value="1"/>
</dbReference>
<reference evidence="7 8" key="1">
    <citation type="submission" date="2010-12" db="EMBL/GenBank/DDBJ databases">
        <title>Complete sequence of Desulfurispirillum indicum S5.</title>
        <authorList>
            <consortium name="US DOE Joint Genome Institute"/>
            <person name="Lucas S."/>
            <person name="Copeland A."/>
            <person name="Lapidus A."/>
            <person name="Cheng J.-F."/>
            <person name="Goodwin L."/>
            <person name="Pitluck S."/>
            <person name="Chertkov O."/>
            <person name="Held B."/>
            <person name="Detter J.C."/>
            <person name="Han C."/>
            <person name="Tapia R."/>
            <person name="Land M."/>
            <person name="Hauser L."/>
            <person name="Kyrpides N."/>
            <person name="Ivanova N."/>
            <person name="Mikhailova N."/>
            <person name="Haggblom M."/>
            <person name="Rauschenbach I."/>
            <person name="Bini E."/>
            <person name="Woyke T."/>
        </authorList>
    </citation>
    <scope>NUCLEOTIDE SEQUENCE [LARGE SCALE GENOMIC DNA]</scope>
    <source>
        <strain evidence="8">ATCC BAA-1389 / DSM 22839 / S5</strain>
    </source>
</reference>
<feature type="domain" description="Methyl-accepting transducer" evidence="5">
    <location>
        <begin position="293"/>
        <end position="529"/>
    </location>
</feature>
<gene>
    <name evidence="7" type="ordered locus">Selin_2113</name>
</gene>
<evidence type="ECO:0000313" key="8">
    <source>
        <dbReference type="Proteomes" id="UP000002572"/>
    </source>
</evidence>
<dbReference type="CDD" id="cd11386">
    <property type="entry name" value="MCP_signal"/>
    <property type="match status" value="1"/>
</dbReference>
<dbReference type="GO" id="GO:0016020">
    <property type="term" value="C:membrane"/>
    <property type="evidence" value="ECO:0007669"/>
    <property type="project" value="InterPro"/>
</dbReference>
<dbReference type="EMBL" id="CP002432">
    <property type="protein sequence ID" value="ADU66833.1"/>
    <property type="molecule type" value="Genomic_DNA"/>
</dbReference>
<dbReference type="InterPro" id="IPR004090">
    <property type="entry name" value="Chemotax_Me-accpt_rcpt"/>
</dbReference>
<dbReference type="PROSITE" id="PS50111">
    <property type="entry name" value="CHEMOTAXIS_TRANSDUC_2"/>
    <property type="match status" value="1"/>
</dbReference>
<evidence type="ECO:0000259" key="6">
    <source>
        <dbReference type="PROSITE" id="PS50885"/>
    </source>
</evidence>
<evidence type="ECO:0000256" key="3">
    <source>
        <dbReference type="PROSITE-ProRule" id="PRU00284"/>
    </source>
</evidence>
<dbReference type="Proteomes" id="UP000002572">
    <property type="component" value="Chromosome"/>
</dbReference>
<keyword evidence="4" id="KW-1133">Transmembrane helix</keyword>
<comment type="similarity">
    <text evidence="2">Belongs to the methyl-accepting chemotaxis (MCP) protein family.</text>
</comment>
<keyword evidence="1 3" id="KW-0807">Transducer</keyword>
<feature type="transmembrane region" description="Helical" evidence="4">
    <location>
        <begin position="212"/>
        <end position="235"/>
    </location>
</feature>
<dbReference type="GO" id="GO:0006935">
    <property type="term" value="P:chemotaxis"/>
    <property type="evidence" value="ECO:0007669"/>
    <property type="project" value="InterPro"/>
</dbReference>
<sequence>MGMKIKLAIIVATMLILAIGTLGFIGQQRIDTYSIDENVDKARKMALQLSVMRHYMARIAPHVTFSDPSINQWAATPAFSAGQVAENFSKMGDFYIKQTSLRYRNPQNTPNENELLMIERIQNQGLPEYWELGVHEGRDAILYALPLRVEKACLTCHGIPHQEVPTPLYNRLLADYGDRAFNFREGDHRGIISVAVPLDIARESVEGLHRTLFITAALVIVIFILLLSFFLHLFLERGIIQPVSRYARILQSSQKDLTIELPAASHREIHTIARAINHFITSLGGLLKTLKENFSDVAHRNRVIASMAAEFSATFDAQSNKLKQSADHIEQIGNASSDVLNAMGDAASSTSQTLSMAQQGKENLSAAVLSMENIRENASSLSATVANLSGSTDQITTILGTINDIADQTNLLALNAAIEAARAGDSGRGFAVVADEVRKLAERTQEAISEISAILGGLQSEAAIANASMKTTSDNVQTGVERFEAVDRFFSTVLEKLEQIAAVNTQAQRQIENQTESLSNVSLAIAGITEEVQRSAETARELVEHTTEVERQAMHATALADEFKTHNDYKQLT</sequence>
<dbReference type="RefSeq" id="WP_013506712.1">
    <property type="nucleotide sequence ID" value="NC_014836.1"/>
</dbReference>
<name>E6W379_DESIS</name>
<dbReference type="PANTHER" id="PTHR32089">
    <property type="entry name" value="METHYL-ACCEPTING CHEMOTAXIS PROTEIN MCPB"/>
    <property type="match status" value="1"/>
</dbReference>
<dbReference type="HOGENOM" id="CLU_000445_107_27_0"/>
<dbReference type="GO" id="GO:0004888">
    <property type="term" value="F:transmembrane signaling receptor activity"/>
    <property type="evidence" value="ECO:0007669"/>
    <property type="project" value="InterPro"/>
</dbReference>
<keyword evidence="4" id="KW-0812">Transmembrane</keyword>
<evidence type="ECO:0000313" key="7">
    <source>
        <dbReference type="EMBL" id="ADU66833.1"/>
    </source>
</evidence>
<dbReference type="OrthoDB" id="5392220at2"/>
<dbReference type="Gene3D" id="1.10.287.950">
    <property type="entry name" value="Methyl-accepting chemotaxis protein"/>
    <property type="match status" value="1"/>
</dbReference>
<accession>E6W379</accession>
<dbReference type="PRINTS" id="PR00260">
    <property type="entry name" value="CHEMTRNSDUCR"/>
</dbReference>
<evidence type="ECO:0000256" key="4">
    <source>
        <dbReference type="SAM" id="Phobius"/>
    </source>
</evidence>
<dbReference type="InterPro" id="IPR003660">
    <property type="entry name" value="HAMP_dom"/>
</dbReference>
<evidence type="ECO:0000256" key="2">
    <source>
        <dbReference type="ARBA" id="ARBA00029447"/>
    </source>
</evidence>
<dbReference type="FunCoup" id="E6W379">
    <property type="interactions" value="147"/>
</dbReference>
<keyword evidence="8" id="KW-1185">Reference proteome</keyword>
<dbReference type="InParanoid" id="E6W379"/>
<dbReference type="eggNOG" id="COG0840">
    <property type="taxonomic scope" value="Bacteria"/>
</dbReference>
<dbReference type="Pfam" id="PF11845">
    <property type="entry name" value="Tll0287-like"/>
    <property type="match status" value="1"/>
</dbReference>
<dbReference type="PANTHER" id="PTHR32089:SF112">
    <property type="entry name" value="LYSOZYME-LIKE PROTEIN-RELATED"/>
    <property type="match status" value="1"/>
</dbReference>
<protein>
    <submittedName>
        <fullName evidence="7">Chemotaxis sensory transducer</fullName>
    </submittedName>
</protein>
<dbReference type="STRING" id="653733.Selin_2113"/>
<dbReference type="AlphaFoldDB" id="E6W379"/>
<dbReference type="InterPro" id="IPR004089">
    <property type="entry name" value="MCPsignal_dom"/>
</dbReference>
<dbReference type="KEGG" id="din:Selin_2113"/>
<dbReference type="InterPro" id="IPR021796">
    <property type="entry name" value="Tll0287-like_dom"/>
</dbReference>
<keyword evidence="4" id="KW-0472">Membrane</keyword>
<feature type="domain" description="HAMP" evidence="6">
    <location>
        <begin position="237"/>
        <end position="288"/>
    </location>
</feature>
<organism evidence="7 8">
    <name type="scientific">Desulfurispirillum indicum (strain ATCC BAA-1389 / DSM 22839 / S5)</name>
    <dbReference type="NCBI Taxonomy" id="653733"/>
    <lineage>
        <taxon>Bacteria</taxon>
        <taxon>Pseudomonadati</taxon>
        <taxon>Chrysiogenota</taxon>
        <taxon>Chrysiogenia</taxon>
        <taxon>Chrysiogenales</taxon>
        <taxon>Chrysiogenaceae</taxon>
        <taxon>Desulfurispirillum</taxon>
    </lineage>
</organism>
<dbReference type="Pfam" id="PF00015">
    <property type="entry name" value="MCPsignal"/>
    <property type="match status" value="1"/>
</dbReference>
<evidence type="ECO:0000259" key="5">
    <source>
        <dbReference type="PROSITE" id="PS50111"/>
    </source>
</evidence>